<reference evidence="4" key="2">
    <citation type="submission" date="2021-04" db="EMBL/GenBank/DDBJ databases">
        <authorList>
            <person name="Gilroy R."/>
        </authorList>
    </citation>
    <scope>NUCLEOTIDE SEQUENCE</scope>
    <source>
        <strain evidence="4">ChiBcec8-14828</strain>
    </source>
</reference>
<name>A0A9D2S0U3_9FIRM</name>
<dbReference type="InterPro" id="IPR005754">
    <property type="entry name" value="Sortase"/>
</dbReference>
<evidence type="ECO:0000313" key="4">
    <source>
        <dbReference type="EMBL" id="HJB39141.1"/>
    </source>
</evidence>
<dbReference type="CDD" id="cd05828">
    <property type="entry name" value="Sortase_D_1"/>
    <property type="match status" value="1"/>
</dbReference>
<feature type="active site" description="Proton donor/acceptor" evidence="2">
    <location>
        <position position="139"/>
    </location>
</feature>
<gene>
    <name evidence="4" type="ORF">H9943_01940</name>
</gene>
<dbReference type="Gene3D" id="2.40.260.10">
    <property type="entry name" value="Sortase"/>
    <property type="match status" value="1"/>
</dbReference>
<evidence type="ECO:0000256" key="3">
    <source>
        <dbReference type="SAM" id="MobiDB-lite"/>
    </source>
</evidence>
<dbReference type="Proteomes" id="UP000824209">
    <property type="component" value="Unassembled WGS sequence"/>
</dbReference>
<evidence type="ECO:0000313" key="5">
    <source>
        <dbReference type="Proteomes" id="UP000824209"/>
    </source>
</evidence>
<organism evidence="4 5">
    <name type="scientific">Candidatus Ruthenibacterium avium</name>
    <dbReference type="NCBI Taxonomy" id="2838751"/>
    <lineage>
        <taxon>Bacteria</taxon>
        <taxon>Bacillati</taxon>
        <taxon>Bacillota</taxon>
        <taxon>Clostridia</taxon>
        <taxon>Eubacteriales</taxon>
        <taxon>Oscillospiraceae</taxon>
        <taxon>Ruthenibacterium</taxon>
    </lineage>
</organism>
<dbReference type="InterPro" id="IPR041999">
    <property type="entry name" value="Sortase_D_1"/>
</dbReference>
<dbReference type="SUPFAM" id="SSF63817">
    <property type="entry name" value="Sortase"/>
    <property type="match status" value="1"/>
</dbReference>
<sequence length="231" mass="24758">MLSHPRMKAILIALCVVLSLAIVGMLVLIFSSALKKDEPSSISSVSMPSSVPSSVPVSSSSSVPSSSESVPEVREVISLDDFGGKPYVGEAYGHLTISGTAVDCDLYYGDSEAQMSKGAGTYTGAHIPGENGTILLAGHTGTFFRDFESAEIGADIQIETRYGTYHYEIVNMQPAEATDETAYDLTREEENIILYTCYPFGQLSPTPYRYFIYGEFVSGPEISDGTQDAAA</sequence>
<keyword evidence="1" id="KW-0378">Hydrolase</keyword>
<feature type="active site" description="Acyl-thioester intermediate" evidence="2">
    <location>
        <position position="197"/>
    </location>
</feature>
<protein>
    <submittedName>
        <fullName evidence="4">Class D sortase</fullName>
    </submittedName>
</protein>
<reference evidence="4" key="1">
    <citation type="journal article" date="2021" name="PeerJ">
        <title>Extensive microbial diversity within the chicken gut microbiome revealed by metagenomics and culture.</title>
        <authorList>
            <person name="Gilroy R."/>
            <person name="Ravi A."/>
            <person name="Getino M."/>
            <person name="Pursley I."/>
            <person name="Horton D.L."/>
            <person name="Alikhan N.F."/>
            <person name="Baker D."/>
            <person name="Gharbi K."/>
            <person name="Hall N."/>
            <person name="Watson M."/>
            <person name="Adriaenssens E.M."/>
            <person name="Foster-Nyarko E."/>
            <person name="Jarju S."/>
            <person name="Secka A."/>
            <person name="Antonio M."/>
            <person name="Oren A."/>
            <person name="Chaudhuri R.R."/>
            <person name="La Ragione R."/>
            <person name="Hildebrand F."/>
            <person name="Pallen M.J."/>
        </authorList>
    </citation>
    <scope>NUCLEOTIDE SEQUENCE</scope>
    <source>
        <strain evidence="4">ChiBcec8-14828</strain>
    </source>
</reference>
<dbReference type="InterPro" id="IPR023365">
    <property type="entry name" value="Sortase_dom-sf"/>
</dbReference>
<dbReference type="NCBIfam" id="TIGR01076">
    <property type="entry name" value="sortase_fam"/>
    <property type="match status" value="1"/>
</dbReference>
<dbReference type="Pfam" id="PF04203">
    <property type="entry name" value="Sortase"/>
    <property type="match status" value="1"/>
</dbReference>
<dbReference type="EMBL" id="DWYA01000021">
    <property type="protein sequence ID" value="HJB39141.1"/>
    <property type="molecule type" value="Genomic_DNA"/>
</dbReference>
<comment type="caution">
    <text evidence="4">The sequence shown here is derived from an EMBL/GenBank/DDBJ whole genome shotgun (WGS) entry which is preliminary data.</text>
</comment>
<evidence type="ECO:0000256" key="1">
    <source>
        <dbReference type="ARBA" id="ARBA00022801"/>
    </source>
</evidence>
<feature type="region of interest" description="Disordered" evidence="3">
    <location>
        <begin position="44"/>
        <end position="67"/>
    </location>
</feature>
<accession>A0A9D2S0U3</accession>
<dbReference type="AlphaFoldDB" id="A0A9D2S0U3"/>
<proteinExistence type="predicted"/>
<dbReference type="GO" id="GO:0016787">
    <property type="term" value="F:hydrolase activity"/>
    <property type="evidence" value="ECO:0007669"/>
    <property type="project" value="UniProtKB-KW"/>
</dbReference>
<evidence type="ECO:0000256" key="2">
    <source>
        <dbReference type="PIRSR" id="PIRSR605754-1"/>
    </source>
</evidence>